<name>A0A212LQ84_9HYPH</name>
<dbReference type="PROSITE" id="PS51257">
    <property type="entry name" value="PROKAR_LIPOPROTEIN"/>
    <property type="match status" value="1"/>
</dbReference>
<dbReference type="RefSeq" id="WP_288198689.1">
    <property type="nucleotide sequence ID" value="NZ_LT608334.1"/>
</dbReference>
<feature type="chain" id="PRO_5013279009" description="Lipoprotein" evidence="1">
    <location>
        <begin position="21"/>
        <end position="149"/>
    </location>
</feature>
<reference evidence="2" key="1">
    <citation type="submission" date="2016-08" db="EMBL/GenBank/DDBJ databases">
        <authorList>
            <person name="Seilhamer J.J."/>
        </authorList>
    </citation>
    <scope>NUCLEOTIDE SEQUENCE</scope>
    <source>
        <strain evidence="2">86</strain>
    </source>
</reference>
<gene>
    <name evidence="2" type="ORF">KL86PLE_90577</name>
</gene>
<evidence type="ECO:0008006" key="3">
    <source>
        <dbReference type="Google" id="ProtNLM"/>
    </source>
</evidence>
<organism evidence="2">
    <name type="scientific">uncultured Pleomorphomonas sp</name>
    <dbReference type="NCBI Taxonomy" id="442121"/>
    <lineage>
        <taxon>Bacteria</taxon>
        <taxon>Pseudomonadati</taxon>
        <taxon>Pseudomonadota</taxon>
        <taxon>Alphaproteobacteria</taxon>
        <taxon>Hyphomicrobiales</taxon>
        <taxon>Pleomorphomonadaceae</taxon>
        <taxon>Pleomorphomonas</taxon>
        <taxon>environmental samples</taxon>
    </lineage>
</organism>
<protein>
    <recommendedName>
        <fullName evidence="3">Lipoprotein</fullName>
    </recommendedName>
</protein>
<feature type="signal peptide" evidence="1">
    <location>
        <begin position="1"/>
        <end position="20"/>
    </location>
</feature>
<dbReference type="AlphaFoldDB" id="A0A212LQ84"/>
<evidence type="ECO:0000256" key="1">
    <source>
        <dbReference type="SAM" id="SignalP"/>
    </source>
</evidence>
<accession>A0A212LQ84</accession>
<dbReference type="EMBL" id="FMJD01000013">
    <property type="protein sequence ID" value="SCM79666.1"/>
    <property type="molecule type" value="Genomic_DNA"/>
</dbReference>
<evidence type="ECO:0000313" key="2">
    <source>
        <dbReference type="EMBL" id="SCM79666.1"/>
    </source>
</evidence>
<keyword evidence="1" id="KW-0732">Signal</keyword>
<sequence length="149" mass="15101">MRKISVVIVVAVAAALGGCAKSPESIAPSYISEVGYQAWSCPQLSEETLRLSSAYATAAQQQEKARTNDVVGVILIGLPVSSLSGDNIAPEIARLKGEQEAVRKAMVIKNCAAAAVPPPVTAARASAKAPVAAVNIPAPAAAASAPVKK</sequence>
<proteinExistence type="predicted"/>